<keyword evidence="2" id="KW-1185">Reference proteome</keyword>
<reference evidence="1 2" key="1">
    <citation type="submission" date="2018-07" db="EMBL/GenBank/DDBJ databases">
        <title>Genome sequencing of Runella.</title>
        <authorList>
            <person name="Baek M.-G."/>
            <person name="Yi H."/>
        </authorList>
    </citation>
    <scope>NUCLEOTIDE SEQUENCE [LARGE SCALE GENOMIC DNA]</scope>
    <source>
        <strain evidence="1 2">HYN0085</strain>
    </source>
</reference>
<dbReference type="OrthoDB" id="680366at2"/>
<dbReference type="Proteomes" id="UP000251993">
    <property type="component" value="Chromosome"/>
</dbReference>
<sequence>METQKKHIDELHAEHQTWLMEAKFYADELGIFNKRLEEIAAENTAQEVKIQVEHFQNQFIIQQEQLDTLNHEAVIHEQWLANYAKENPVAIDRRLFGDHQATHAKIATFKEIYADLKAEFNRFLADRM</sequence>
<dbReference type="KEGG" id="run:DR864_11645"/>
<name>A0A344TI85_9BACT</name>
<dbReference type="EMBL" id="CP030850">
    <property type="protein sequence ID" value="AXE18356.1"/>
    <property type="molecule type" value="Genomic_DNA"/>
</dbReference>
<organism evidence="1 2">
    <name type="scientific">Runella rosea</name>
    <dbReference type="NCBI Taxonomy" id="2259595"/>
    <lineage>
        <taxon>Bacteria</taxon>
        <taxon>Pseudomonadati</taxon>
        <taxon>Bacteroidota</taxon>
        <taxon>Cytophagia</taxon>
        <taxon>Cytophagales</taxon>
        <taxon>Spirosomataceae</taxon>
        <taxon>Runella</taxon>
    </lineage>
</organism>
<protein>
    <submittedName>
        <fullName evidence="1">Uncharacterized protein</fullName>
    </submittedName>
</protein>
<evidence type="ECO:0000313" key="1">
    <source>
        <dbReference type="EMBL" id="AXE18356.1"/>
    </source>
</evidence>
<dbReference type="RefSeq" id="WP_114067139.1">
    <property type="nucleotide sequence ID" value="NZ_CP030850.1"/>
</dbReference>
<evidence type="ECO:0000313" key="2">
    <source>
        <dbReference type="Proteomes" id="UP000251993"/>
    </source>
</evidence>
<dbReference type="AlphaFoldDB" id="A0A344TI85"/>
<proteinExistence type="predicted"/>
<accession>A0A344TI85</accession>
<gene>
    <name evidence="1" type="ORF">DR864_11645</name>
</gene>